<gene>
    <name evidence="3" type="ORF">ACFFTL_20060</name>
</gene>
<dbReference type="PANTHER" id="PTHR11895">
    <property type="entry name" value="TRANSAMIDASE"/>
    <property type="match status" value="1"/>
</dbReference>
<comment type="caution">
    <text evidence="3">The sequence shown here is derived from an EMBL/GenBank/DDBJ whole genome shotgun (WGS) entry which is preliminary data.</text>
</comment>
<dbReference type="InterPro" id="IPR036928">
    <property type="entry name" value="AS_sf"/>
</dbReference>
<sequence>MTEWTGRTAVEIAAAVREGRASAADVTRRHLDRIARLEPGLSAFRHVRAEQAQAEAEAVDRRADRASLPLAGVPVAVKDNIAVAGEQARMGSAATSSDHSPTDHVIVQRLRAAGAVVVGLTNVPELCLVPMADSVYGIARNPWNEQRTPGGSSGGSAAAVAAGLVPLAHGNDGFGSIRIPCACCGTIGIKPGRGVVPHAPDDPTWFDLVENGPIATTVQDAALGLAVMADEPGFAQLGEVGTLRIGVSVRSISPGFAIAAQYRRAALETGTLLKGLGHTVTRHNRHYPAWLGPASLSSWFASAHASAAGLDRAGLDRSTRRLAAVGGALAALHLDGAHGRDRWRTDAAERFFGQMDVLLLPALSQPAAQAKRWGDAGGLRTTAVSTRTASLFGSWNIAGWPALAVPVGVGVDAMPVAVQLVAKPGGEKLLLELAAQIEAAKPWPRHAPRYAAHRDGNRDAAVAGES</sequence>
<dbReference type="InterPro" id="IPR023631">
    <property type="entry name" value="Amidase_dom"/>
</dbReference>
<dbReference type="SUPFAM" id="SSF75304">
    <property type="entry name" value="Amidase signature (AS) enzymes"/>
    <property type="match status" value="1"/>
</dbReference>
<accession>A0ABV5RB37</accession>
<evidence type="ECO:0000313" key="4">
    <source>
        <dbReference type="Proteomes" id="UP001589710"/>
    </source>
</evidence>
<dbReference type="Gene3D" id="3.90.1300.10">
    <property type="entry name" value="Amidase signature (AS) domain"/>
    <property type="match status" value="1"/>
</dbReference>
<keyword evidence="4" id="KW-1185">Reference proteome</keyword>
<dbReference type="EMBL" id="JBHMCG010000097">
    <property type="protein sequence ID" value="MFB9574521.1"/>
    <property type="molecule type" value="Genomic_DNA"/>
</dbReference>
<reference evidence="3 4" key="1">
    <citation type="submission" date="2024-09" db="EMBL/GenBank/DDBJ databases">
        <authorList>
            <person name="Sun Q."/>
            <person name="Mori K."/>
        </authorList>
    </citation>
    <scope>NUCLEOTIDE SEQUENCE [LARGE SCALE GENOMIC DNA]</scope>
    <source>
        <strain evidence="3 4">JCM 3331</strain>
    </source>
</reference>
<organism evidence="3 4">
    <name type="scientific">Streptomyces yanii</name>
    <dbReference type="NCBI Taxonomy" id="78510"/>
    <lineage>
        <taxon>Bacteria</taxon>
        <taxon>Bacillati</taxon>
        <taxon>Actinomycetota</taxon>
        <taxon>Actinomycetes</taxon>
        <taxon>Kitasatosporales</taxon>
        <taxon>Streptomycetaceae</taxon>
        <taxon>Streptomyces</taxon>
    </lineage>
</organism>
<feature type="domain" description="Amidase" evidence="2">
    <location>
        <begin position="25"/>
        <end position="431"/>
    </location>
</feature>
<protein>
    <submittedName>
        <fullName evidence="3">Amidase</fullName>
    </submittedName>
</protein>
<proteinExistence type="inferred from homology"/>
<evidence type="ECO:0000313" key="3">
    <source>
        <dbReference type="EMBL" id="MFB9574521.1"/>
    </source>
</evidence>
<evidence type="ECO:0000256" key="1">
    <source>
        <dbReference type="ARBA" id="ARBA00009199"/>
    </source>
</evidence>
<comment type="similarity">
    <text evidence="1">Belongs to the amidase family.</text>
</comment>
<dbReference type="InterPro" id="IPR000120">
    <property type="entry name" value="Amidase"/>
</dbReference>
<evidence type="ECO:0000259" key="2">
    <source>
        <dbReference type="Pfam" id="PF01425"/>
    </source>
</evidence>
<dbReference type="Pfam" id="PF01425">
    <property type="entry name" value="Amidase"/>
    <property type="match status" value="1"/>
</dbReference>
<dbReference type="Proteomes" id="UP001589710">
    <property type="component" value="Unassembled WGS sequence"/>
</dbReference>
<dbReference type="PANTHER" id="PTHR11895:SF7">
    <property type="entry name" value="GLUTAMYL-TRNA(GLN) AMIDOTRANSFERASE SUBUNIT A, MITOCHONDRIAL"/>
    <property type="match status" value="1"/>
</dbReference>
<name>A0ABV5RB37_9ACTN</name>
<dbReference type="RefSeq" id="WP_345517892.1">
    <property type="nucleotide sequence ID" value="NZ_BAAAXD010000045.1"/>
</dbReference>